<keyword evidence="5" id="KW-0378">Hydrolase</keyword>
<evidence type="ECO:0000256" key="3">
    <source>
        <dbReference type="ARBA" id="ARBA00012662"/>
    </source>
</evidence>
<gene>
    <name evidence="8" type="ORF">L0P03_10075</name>
</gene>
<dbReference type="SMART" id="SM00812">
    <property type="entry name" value="Alpha_L_fucos"/>
    <property type="match status" value="1"/>
</dbReference>
<dbReference type="Proteomes" id="UP001199750">
    <property type="component" value="Unassembled WGS sequence"/>
</dbReference>
<name>A0AAW5CDH4_9BACT</name>
<dbReference type="PANTHER" id="PTHR10030:SF37">
    <property type="entry name" value="ALPHA-L-FUCOSIDASE-RELATED"/>
    <property type="match status" value="1"/>
</dbReference>
<keyword evidence="6" id="KW-0326">Glycosidase</keyword>
<comment type="caution">
    <text evidence="8">The sequence shown here is derived from an EMBL/GenBank/DDBJ whole genome shotgun (WGS) entry which is preliminary data.</text>
</comment>
<dbReference type="EC" id="3.2.1.51" evidence="3"/>
<dbReference type="GO" id="GO:0005764">
    <property type="term" value="C:lysosome"/>
    <property type="evidence" value="ECO:0007669"/>
    <property type="project" value="TreeGrafter"/>
</dbReference>
<dbReference type="Gene3D" id="3.20.20.80">
    <property type="entry name" value="Glycosidases"/>
    <property type="match status" value="1"/>
</dbReference>
<comment type="function">
    <text evidence="1">Alpha-L-fucosidase is responsible for hydrolyzing the alpha-1,6-linked fucose joined to the reducing-end N-acetylglucosamine of the carbohydrate moieties of glycoproteins.</text>
</comment>
<dbReference type="InterPro" id="IPR016286">
    <property type="entry name" value="FUC_metazoa-typ"/>
</dbReference>
<accession>A0AAW5CDH4</accession>
<dbReference type="GO" id="GO:0004560">
    <property type="term" value="F:alpha-L-fucosidase activity"/>
    <property type="evidence" value="ECO:0007669"/>
    <property type="project" value="InterPro"/>
</dbReference>
<dbReference type="EMBL" id="JAKNDN010000017">
    <property type="protein sequence ID" value="MCG4960192.1"/>
    <property type="molecule type" value="Genomic_DNA"/>
</dbReference>
<keyword evidence="4" id="KW-0732">Signal</keyword>
<dbReference type="InterPro" id="IPR017853">
    <property type="entry name" value="GH"/>
</dbReference>
<dbReference type="PANTHER" id="PTHR10030">
    <property type="entry name" value="ALPHA-L-FUCOSIDASE"/>
    <property type="match status" value="1"/>
</dbReference>
<evidence type="ECO:0000313" key="8">
    <source>
        <dbReference type="EMBL" id="MCG4960192.1"/>
    </source>
</evidence>
<evidence type="ECO:0000256" key="4">
    <source>
        <dbReference type="ARBA" id="ARBA00022729"/>
    </source>
</evidence>
<sequence>MYTLPARYGWVMRYEKILVEDSEKYFDLFDPDLYNPREWAKMAKAAGMKYAVITTKHHEGFCLFKTDYTDYQALNPPLCRKDLIREWVETFRAEGLKVGFYYSLLDWHHPDFEIDRIHPQVPKDPIGIAVR</sequence>
<dbReference type="PRINTS" id="PR00741">
    <property type="entry name" value="GLHYDRLASE29"/>
</dbReference>
<evidence type="ECO:0000313" key="9">
    <source>
        <dbReference type="Proteomes" id="UP001199750"/>
    </source>
</evidence>
<dbReference type="GO" id="GO:0006004">
    <property type="term" value="P:fucose metabolic process"/>
    <property type="evidence" value="ECO:0007669"/>
    <property type="project" value="InterPro"/>
</dbReference>
<dbReference type="SUPFAM" id="SSF51445">
    <property type="entry name" value="(Trans)glycosidases"/>
    <property type="match status" value="1"/>
</dbReference>
<dbReference type="AlphaFoldDB" id="A0AAW5CDH4"/>
<evidence type="ECO:0000256" key="5">
    <source>
        <dbReference type="ARBA" id="ARBA00022801"/>
    </source>
</evidence>
<reference evidence="8" key="1">
    <citation type="submission" date="2022-01" db="EMBL/GenBank/DDBJ databases">
        <title>Collection of gut derived symbiotic bacterial strains cultured from healthy donors.</title>
        <authorList>
            <person name="Lin H."/>
            <person name="Kohout C."/>
            <person name="Waligurski E."/>
            <person name="Pamer E.G."/>
        </authorList>
    </citation>
    <scope>NUCLEOTIDE SEQUENCE</scope>
    <source>
        <strain evidence="8">DFI.1.149</strain>
    </source>
</reference>
<dbReference type="InterPro" id="IPR000933">
    <property type="entry name" value="Glyco_hydro_29"/>
</dbReference>
<dbReference type="Pfam" id="PF01120">
    <property type="entry name" value="Alpha_L_fucos"/>
    <property type="match status" value="1"/>
</dbReference>
<evidence type="ECO:0000259" key="7">
    <source>
        <dbReference type="Pfam" id="PF01120"/>
    </source>
</evidence>
<evidence type="ECO:0000256" key="2">
    <source>
        <dbReference type="ARBA" id="ARBA00007951"/>
    </source>
</evidence>
<evidence type="ECO:0000256" key="1">
    <source>
        <dbReference type="ARBA" id="ARBA00004071"/>
    </source>
</evidence>
<organism evidence="8 9">
    <name type="scientific">Odoribacter splanchnicus</name>
    <dbReference type="NCBI Taxonomy" id="28118"/>
    <lineage>
        <taxon>Bacteria</taxon>
        <taxon>Pseudomonadati</taxon>
        <taxon>Bacteroidota</taxon>
        <taxon>Bacteroidia</taxon>
        <taxon>Bacteroidales</taxon>
        <taxon>Odoribacteraceae</taxon>
        <taxon>Odoribacter</taxon>
    </lineage>
</organism>
<comment type="similarity">
    <text evidence="2">Belongs to the glycosyl hydrolase 29 family.</text>
</comment>
<proteinExistence type="inferred from homology"/>
<protein>
    <recommendedName>
        <fullName evidence="3">alpha-L-fucosidase</fullName>
        <ecNumber evidence="3">3.2.1.51</ecNumber>
    </recommendedName>
</protein>
<dbReference type="RefSeq" id="WP_237982999.1">
    <property type="nucleotide sequence ID" value="NZ_JAHONY010000009.1"/>
</dbReference>
<dbReference type="InterPro" id="IPR057739">
    <property type="entry name" value="Glyco_hydro_29_N"/>
</dbReference>
<feature type="domain" description="Glycoside hydrolase family 29 N-terminal" evidence="7">
    <location>
        <begin position="7"/>
        <end position="119"/>
    </location>
</feature>
<dbReference type="GO" id="GO:0016139">
    <property type="term" value="P:glycoside catabolic process"/>
    <property type="evidence" value="ECO:0007669"/>
    <property type="project" value="TreeGrafter"/>
</dbReference>
<evidence type="ECO:0000256" key="6">
    <source>
        <dbReference type="ARBA" id="ARBA00023295"/>
    </source>
</evidence>